<keyword evidence="1" id="KW-1188">Viral release from host cell</keyword>
<dbReference type="Pfam" id="PF10145">
    <property type="entry name" value="PhageMin_Tail"/>
    <property type="match status" value="1"/>
</dbReference>
<keyword evidence="3" id="KW-0472">Membrane</keyword>
<dbReference type="PANTHER" id="PTHR37813">
    <property type="entry name" value="FELS-2 PROPHAGE PROTEIN"/>
    <property type="match status" value="1"/>
</dbReference>
<feature type="transmembrane region" description="Helical" evidence="3">
    <location>
        <begin position="380"/>
        <end position="398"/>
    </location>
</feature>
<gene>
    <name evidence="5" type="ORF">LCGC14_0313490</name>
</gene>
<protein>
    <recommendedName>
        <fullName evidence="4">Phage tail tape measure protein domain-containing protein</fullName>
    </recommendedName>
</protein>
<evidence type="ECO:0000259" key="4">
    <source>
        <dbReference type="Pfam" id="PF10145"/>
    </source>
</evidence>
<comment type="caution">
    <text evidence="5">The sequence shown here is derived from an EMBL/GenBank/DDBJ whole genome shotgun (WGS) entry which is preliminary data.</text>
</comment>
<dbReference type="PANTHER" id="PTHR37813:SF1">
    <property type="entry name" value="FELS-2 PROPHAGE PROTEIN"/>
    <property type="match status" value="1"/>
</dbReference>
<feature type="compositionally biased region" description="Pro residues" evidence="2">
    <location>
        <begin position="557"/>
        <end position="570"/>
    </location>
</feature>
<sequence>MAEKVEVVINATGNLSREMQKASRSTETLGRTIKNLAIPVAAVGAAVIALGATATKMAGDFEAGIREVASLLPDGERQIESLTEKTLALSKALGVDAIESTKALYQAISAGVPAENVFEFMEVATKAAIAGVTETEVAVTALTGVINAFSLPMSDAQRIADILFTTVKGGVVTFEELTRSIAVVAPIAASTGISIEEVAAAITTMTKQNIPARVATSALRQAIANIITPSSQAIELATDLGIAFNAEGLEAKGLVGLLQDVDKATGGNITKMAKLFGSVEALQAVLALTGEGAGKFAADYEAAMTSAGAATEAFNTINAGFNRQMERLAAAIQVVFIEIGTKLLPILSPLIERMIEFATSFDPSPIINAIELLADNMVEIGVTIGVMTAGAAIAFGIMQAAAIRAAIATALAFLPITLALAAITAAVFLFVKAWRNNWGDIQGIVETVAGNILGFFKAMAAAVINLFGIMVNRVIDSINDFIRAYQELRIFLNQIPGFDLPELKQLKNLEIEGGAIIDRLTEKFNRFRRNLGRADGEDPMQRWIDGAKNLRREMEEIPPPPSPPPPPDLGPPIDQARELQDIIRAIADIPLFGETAVGDELFRMSIDAKKLQLAIAEAGGRGAEGIEPLENQLKELRRQMDIVRLRGEIAFDPANRMIDRLVNSIQEMTVQEKLDTLLSLEATTVEDIRIAAEAMGLIVADVEMLQGFTTFPSLGILKSGWVEIRDITGEFLTRVQKTDAQMSRFALPAVVELGGEWAKVNQQAETYLQFLEQMAGVGFVLGPGAPPTPREHGGPVSAGRPFLVGERGPELFIPRTNGSISPNISNATDNRNVTINIMGGSPREVLDKFAVEPRLRDLIRPKPIF</sequence>
<keyword evidence="3" id="KW-1133">Transmembrane helix</keyword>
<dbReference type="InterPro" id="IPR010090">
    <property type="entry name" value="Phage_tape_meas"/>
</dbReference>
<feature type="transmembrane region" description="Helical" evidence="3">
    <location>
        <begin position="405"/>
        <end position="431"/>
    </location>
</feature>
<evidence type="ECO:0000313" key="5">
    <source>
        <dbReference type="EMBL" id="KKN82082.1"/>
    </source>
</evidence>
<dbReference type="EMBL" id="LAZR01000206">
    <property type="protein sequence ID" value="KKN82082.1"/>
    <property type="molecule type" value="Genomic_DNA"/>
</dbReference>
<accession>A0A0F9U446</accession>
<keyword evidence="3" id="KW-0812">Transmembrane</keyword>
<proteinExistence type="predicted"/>
<reference evidence="5" key="1">
    <citation type="journal article" date="2015" name="Nature">
        <title>Complex archaea that bridge the gap between prokaryotes and eukaryotes.</title>
        <authorList>
            <person name="Spang A."/>
            <person name="Saw J.H."/>
            <person name="Jorgensen S.L."/>
            <person name="Zaremba-Niedzwiedzka K."/>
            <person name="Martijn J."/>
            <person name="Lind A.E."/>
            <person name="van Eijk R."/>
            <person name="Schleper C."/>
            <person name="Guy L."/>
            <person name="Ettema T.J."/>
        </authorList>
    </citation>
    <scope>NUCLEOTIDE SEQUENCE</scope>
</reference>
<feature type="region of interest" description="Disordered" evidence="2">
    <location>
        <begin position="554"/>
        <end position="573"/>
    </location>
</feature>
<organism evidence="5">
    <name type="scientific">marine sediment metagenome</name>
    <dbReference type="NCBI Taxonomy" id="412755"/>
    <lineage>
        <taxon>unclassified sequences</taxon>
        <taxon>metagenomes</taxon>
        <taxon>ecological metagenomes</taxon>
    </lineage>
</organism>
<feature type="transmembrane region" description="Helical" evidence="3">
    <location>
        <begin position="451"/>
        <end position="471"/>
    </location>
</feature>
<evidence type="ECO:0000256" key="2">
    <source>
        <dbReference type="SAM" id="MobiDB-lite"/>
    </source>
</evidence>
<name>A0A0F9U446_9ZZZZ</name>
<dbReference type="AlphaFoldDB" id="A0A0F9U446"/>
<dbReference type="NCBIfam" id="TIGR01760">
    <property type="entry name" value="tape_meas_TP901"/>
    <property type="match status" value="1"/>
</dbReference>
<feature type="domain" description="Phage tail tape measure protein" evidence="4">
    <location>
        <begin position="84"/>
        <end position="277"/>
    </location>
</feature>
<evidence type="ECO:0000256" key="3">
    <source>
        <dbReference type="SAM" id="Phobius"/>
    </source>
</evidence>
<evidence type="ECO:0000256" key="1">
    <source>
        <dbReference type="ARBA" id="ARBA00022612"/>
    </source>
</evidence>